<organism evidence="1 2">
    <name type="scientific">Lepagella muris</name>
    <dbReference type="NCBI Taxonomy" id="3032870"/>
    <lineage>
        <taxon>Bacteria</taxon>
        <taxon>Pseudomonadati</taxon>
        <taxon>Bacteroidota</taxon>
        <taxon>Bacteroidia</taxon>
        <taxon>Bacteroidales</taxon>
        <taxon>Muribaculaceae</taxon>
        <taxon>Lepagella</taxon>
    </lineage>
</organism>
<evidence type="ECO:0000313" key="2">
    <source>
        <dbReference type="Proteomes" id="UP000306319"/>
    </source>
</evidence>
<dbReference type="EMBL" id="SRYB01000032">
    <property type="protein sequence ID" value="TGY77010.1"/>
    <property type="molecule type" value="Genomic_DNA"/>
</dbReference>
<comment type="caution">
    <text evidence="1">The sequence shown here is derived from an EMBL/GenBank/DDBJ whole genome shotgun (WGS) entry which is preliminary data.</text>
</comment>
<keyword evidence="1" id="KW-0067">ATP-binding</keyword>
<keyword evidence="2" id="KW-1185">Reference proteome</keyword>
<sequence>MREKEFLPAVRERLGISELNEMQQKMMACASEPRDIILLSPTGSGKTLAFTLPVMKIMKPSTGRVQCVVIAPSRELVVQIAGVMREVAVGLRVVALYGGHNVEDEVNSLKVVPDIIVSTPGRLLDHAVRRNVDLLPVRILVLDEFDKSLELGFDEEMGKLVKRMKNVSRYILTSATSADVLPDFLNLTDPHTIDFRDKNSGLRERMSVHRVDSDGKDKLDTLLSLLNNINTGDAPEKSIIFVNHRESAERVVDFLKRKGVSAVLYHGALDQRDRETALALFNNGSCPILVATDLAARGLDIERVGSVIHYHQPLTPEAYTHRNGRTARVEEEGDVYLLVGPDEEVKDFVNFDDTYSLDSTASGALRSRFMTLYVSAGKREKVSRGDILGFLIKEGGVSADSIGKINVYDHYSLVAVKEGEVAGLLNSIEGKKLKGEKRRISPLK</sequence>
<accession>A0AC61RBT2</accession>
<proteinExistence type="predicted"/>
<protein>
    <submittedName>
        <fullName evidence="1">DEAD/DEAH box helicase</fullName>
    </submittedName>
</protein>
<dbReference type="Proteomes" id="UP000306319">
    <property type="component" value="Unassembled WGS sequence"/>
</dbReference>
<keyword evidence="1" id="KW-0547">Nucleotide-binding</keyword>
<keyword evidence="1" id="KW-0378">Hydrolase</keyword>
<keyword evidence="1" id="KW-0347">Helicase</keyword>
<reference evidence="1" key="1">
    <citation type="submission" date="2019-04" db="EMBL/GenBank/DDBJ databases">
        <title>Microbes associate with the intestines of laboratory mice.</title>
        <authorList>
            <person name="Navarre W."/>
            <person name="Wong E."/>
            <person name="Huang K."/>
            <person name="Tropini C."/>
            <person name="Ng K."/>
            <person name="Yu B."/>
        </authorList>
    </citation>
    <scope>NUCLEOTIDE SEQUENCE</scope>
    <source>
        <strain evidence="1">NM04_E33</strain>
    </source>
</reference>
<evidence type="ECO:0000313" key="1">
    <source>
        <dbReference type="EMBL" id="TGY77010.1"/>
    </source>
</evidence>
<gene>
    <name evidence="1" type="ORF">E5331_16555</name>
</gene>
<name>A0AC61RBT2_9BACT</name>